<dbReference type="InterPro" id="IPR013325">
    <property type="entry name" value="RNA_pol_sigma_r2"/>
</dbReference>
<dbReference type="SUPFAM" id="SSF88659">
    <property type="entry name" value="Sigma3 and sigma4 domains of RNA polymerase sigma factors"/>
    <property type="match status" value="1"/>
</dbReference>
<keyword evidence="3" id="KW-0731">Sigma factor</keyword>
<dbReference type="InterPro" id="IPR013324">
    <property type="entry name" value="RNA_pol_sigma_r3/r4-like"/>
</dbReference>
<dbReference type="AlphaFoldDB" id="A0A401Z438"/>
<dbReference type="InterPro" id="IPR039425">
    <property type="entry name" value="RNA_pol_sigma-70-like"/>
</dbReference>
<accession>A0A401Z438</accession>
<dbReference type="InterPro" id="IPR014284">
    <property type="entry name" value="RNA_pol_sigma-70_dom"/>
</dbReference>
<dbReference type="GO" id="GO:0006352">
    <property type="term" value="P:DNA-templated transcription initiation"/>
    <property type="evidence" value="ECO:0007669"/>
    <property type="project" value="InterPro"/>
</dbReference>
<feature type="domain" description="RNA polymerase sigma-70 region 2" evidence="6">
    <location>
        <begin position="40"/>
        <end position="98"/>
    </location>
</feature>
<protein>
    <submittedName>
        <fullName evidence="7">Transcriptional regulator WhiB</fullName>
    </submittedName>
</protein>
<evidence type="ECO:0000256" key="2">
    <source>
        <dbReference type="ARBA" id="ARBA00023015"/>
    </source>
</evidence>
<gene>
    <name evidence="7" type="primary">whiB_4</name>
    <name evidence="7" type="ORF">EHYA_09361</name>
</gene>
<evidence type="ECO:0000313" key="8">
    <source>
        <dbReference type="Proteomes" id="UP000286931"/>
    </source>
</evidence>
<dbReference type="PANTHER" id="PTHR43133:SF50">
    <property type="entry name" value="ECF RNA POLYMERASE SIGMA FACTOR SIGM"/>
    <property type="match status" value="1"/>
</dbReference>
<name>A0A401Z438_9ACTN</name>
<keyword evidence="4" id="KW-0238">DNA-binding</keyword>
<dbReference type="InterPro" id="IPR036388">
    <property type="entry name" value="WH-like_DNA-bd_sf"/>
</dbReference>
<dbReference type="Gene3D" id="1.10.10.10">
    <property type="entry name" value="Winged helix-like DNA-binding domain superfamily/Winged helix DNA-binding domain"/>
    <property type="match status" value="1"/>
</dbReference>
<dbReference type="SUPFAM" id="SSF88946">
    <property type="entry name" value="Sigma2 domain of RNA polymerase sigma factors"/>
    <property type="match status" value="1"/>
</dbReference>
<evidence type="ECO:0000256" key="3">
    <source>
        <dbReference type="ARBA" id="ARBA00023082"/>
    </source>
</evidence>
<evidence type="ECO:0000259" key="6">
    <source>
        <dbReference type="Pfam" id="PF04542"/>
    </source>
</evidence>
<comment type="similarity">
    <text evidence="1">Belongs to the sigma-70 factor family. ECF subfamily.</text>
</comment>
<dbReference type="EMBL" id="BIFH01000050">
    <property type="protein sequence ID" value="GCE01595.1"/>
    <property type="molecule type" value="Genomic_DNA"/>
</dbReference>
<dbReference type="RefSeq" id="WP_126643208.1">
    <property type="nucleotide sequence ID" value="NZ_BIFH01000050.1"/>
</dbReference>
<dbReference type="InterPro" id="IPR007627">
    <property type="entry name" value="RNA_pol_sigma70_r2"/>
</dbReference>
<dbReference type="Pfam" id="PF04542">
    <property type="entry name" value="Sigma70_r2"/>
    <property type="match status" value="1"/>
</dbReference>
<dbReference type="NCBIfam" id="TIGR02937">
    <property type="entry name" value="sigma70-ECF"/>
    <property type="match status" value="1"/>
</dbReference>
<evidence type="ECO:0000256" key="1">
    <source>
        <dbReference type="ARBA" id="ARBA00010641"/>
    </source>
</evidence>
<dbReference type="PANTHER" id="PTHR43133">
    <property type="entry name" value="RNA POLYMERASE ECF-TYPE SIGMA FACTO"/>
    <property type="match status" value="1"/>
</dbReference>
<proteinExistence type="inferred from homology"/>
<dbReference type="GO" id="GO:0016987">
    <property type="term" value="F:sigma factor activity"/>
    <property type="evidence" value="ECO:0007669"/>
    <property type="project" value="UniProtKB-KW"/>
</dbReference>
<reference evidence="7 8" key="1">
    <citation type="submission" date="2018-12" db="EMBL/GenBank/DDBJ databases">
        <title>Draft genome sequence of Embleya hyalina NBRC 13850T.</title>
        <authorList>
            <person name="Komaki H."/>
            <person name="Hosoyama A."/>
            <person name="Kimura A."/>
            <person name="Ichikawa N."/>
            <person name="Tamura T."/>
        </authorList>
    </citation>
    <scope>NUCLEOTIDE SEQUENCE [LARGE SCALE GENOMIC DNA]</scope>
    <source>
        <strain evidence="7 8">NBRC 13850</strain>
    </source>
</reference>
<sequence length="199" mass="22126">MTGPQHGGDASGLEQLRAALILPQASIHERDVFVEFLVAEQPFVVRFLMRLGATSSDAEDAAQEAFIRAWQMLNRGLWFKVREPRGWIRHVALRSWQRPNGCRRRDREIPTAEVPEPHARPSDGSELTLATLATRSALASLPGNEGIALALKMDGFTSAESAQILGVTDQQARDLLKKARRRLRRTLASEQPSPEGRTL</sequence>
<keyword evidence="5" id="KW-0804">Transcription</keyword>
<keyword evidence="8" id="KW-1185">Reference proteome</keyword>
<keyword evidence="2" id="KW-0805">Transcription regulation</keyword>
<evidence type="ECO:0000256" key="4">
    <source>
        <dbReference type="ARBA" id="ARBA00023125"/>
    </source>
</evidence>
<dbReference type="GO" id="GO:0003677">
    <property type="term" value="F:DNA binding"/>
    <property type="evidence" value="ECO:0007669"/>
    <property type="project" value="UniProtKB-KW"/>
</dbReference>
<dbReference type="OrthoDB" id="3608473at2"/>
<comment type="caution">
    <text evidence="7">The sequence shown here is derived from an EMBL/GenBank/DDBJ whole genome shotgun (WGS) entry which is preliminary data.</text>
</comment>
<dbReference type="Proteomes" id="UP000286931">
    <property type="component" value="Unassembled WGS sequence"/>
</dbReference>
<evidence type="ECO:0000313" key="7">
    <source>
        <dbReference type="EMBL" id="GCE01595.1"/>
    </source>
</evidence>
<dbReference type="Gene3D" id="1.10.1740.10">
    <property type="match status" value="1"/>
</dbReference>
<organism evidence="7 8">
    <name type="scientific">Embleya hyalina</name>
    <dbReference type="NCBI Taxonomy" id="516124"/>
    <lineage>
        <taxon>Bacteria</taxon>
        <taxon>Bacillati</taxon>
        <taxon>Actinomycetota</taxon>
        <taxon>Actinomycetes</taxon>
        <taxon>Kitasatosporales</taxon>
        <taxon>Streptomycetaceae</taxon>
        <taxon>Embleya</taxon>
    </lineage>
</organism>
<evidence type="ECO:0000256" key="5">
    <source>
        <dbReference type="ARBA" id="ARBA00023163"/>
    </source>
</evidence>